<organism evidence="1 2">
    <name type="scientific">Piscibacillus halophilus</name>
    <dbReference type="NCBI Taxonomy" id="571933"/>
    <lineage>
        <taxon>Bacteria</taxon>
        <taxon>Bacillati</taxon>
        <taxon>Bacillota</taxon>
        <taxon>Bacilli</taxon>
        <taxon>Bacillales</taxon>
        <taxon>Bacillaceae</taxon>
        <taxon>Piscibacillus</taxon>
    </lineage>
</organism>
<dbReference type="InterPro" id="IPR003772">
    <property type="entry name" value="YceD"/>
</dbReference>
<keyword evidence="2" id="KW-1185">Reference proteome</keyword>
<sequence>MKFSLQKIKREAPYDFEDTVNVDELESMDNDIRNITDVKVKGEATVQGESFTFRYTVKGTMTLPCARTLVDVPYQFDVQAVDRFTTVEYEAKNNEDIHFINQEVLDLLPYIKENILLEVPIRVYSDEATIDNIVSEGSGWDLLQEDEHEELKAKHEEEGKEKVDPRLSSLKNFFNDKND</sequence>
<dbReference type="OrthoDB" id="9790372at2"/>
<name>A0A1H8YSF0_9BACI</name>
<proteinExistence type="predicted"/>
<evidence type="ECO:0000313" key="2">
    <source>
        <dbReference type="Proteomes" id="UP000199427"/>
    </source>
</evidence>
<dbReference type="RefSeq" id="WP_091771972.1">
    <property type="nucleotide sequence ID" value="NZ_FOES01000001.1"/>
</dbReference>
<gene>
    <name evidence="1" type="ORF">SAMN05216362_10116</name>
</gene>
<evidence type="ECO:0000313" key="1">
    <source>
        <dbReference type="EMBL" id="SEP55067.1"/>
    </source>
</evidence>
<accession>A0A1H8YSF0</accession>
<protein>
    <recommendedName>
        <fullName evidence="3">DUF177 domain-containing protein</fullName>
    </recommendedName>
</protein>
<dbReference type="Pfam" id="PF02620">
    <property type="entry name" value="YceD"/>
    <property type="match status" value="1"/>
</dbReference>
<dbReference type="STRING" id="571933.SAMN05216362_10116"/>
<dbReference type="AlphaFoldDB" id="A0A1H8YSF0"/>
<reference evidence="1 2" key="1">
    <citation type="submission" date="2016-10" db="EMBL/GenBank/DDBJ databases">
        <authorList>
            <person name="de Groot N.N."/>
        </authorList>
    </citation>
    <scope>NUCLEOTIDE SEQUENCE [LARGE SCALE GENOMIC DNA]</scope>
    <source>
        <strain evidence="1 2">DSM 21633</strain>
    </source>
</reference>
<evidence type="ECO:0008006" key="3">
    <source>
        <dbReference type="Google" id="ProtNLM"/>
    </source>
</evidence>
<dbReference type="Proteomes" id="UP000199427">
    <property type="component" value="Unassembled WGS sequence"/>
</dbReference>
<dbReference type="EMBL" id="FOES01000001">
    <property type="protein sequence ID" value="SEP55067.1"/>
    <property type="molecule type" value="Genomic_DNA"/>
</dbReference>